<proteinExistence type="predicted"/>
<dbReference type="PANTHER" id="PTHR30319:SF1">
    <property type="entry name" value="TRANSCRIPTIONAL REPRESSOR PAAX"/>
    <property type="match status" value="1"/>
</dbReference>
<dbReference type="Proteomes" id="UP000033673">
    <property type="component" value="Unassembled WGS sequence"/>
</dbReference>
<dbReference type="PIRSF" id="PIRSF020623">
    <property type="entry name" value="PaaX"/>
    <property type="match status" value="1"/>
</dbReference>
<comment type="caution">
    <text evidence="3">The sequence shown here is derived from an EMBL/GenBank/DDBJ whole genome shotgun (WGS) entry which is preliminary data.</text>
</comment>
<dbReference type="Pfam" id="PF07848">
    <property type="entry name" value="PaaX"/>
    <property type="match status" value="1"/>
</dbReference>
<dbReference type="STRING" id="579748.TW81_11145"/>
<dbReference type="RefSeq" id="WP_045955796.1">
    <property type="nucleotide sequence ID" value="NZ_JXXV01000018.1"/>
</dbReference>
<name>A0A0F4NI23_9VIBR</name>
<dbReference type="InterPro" id="IPR012906">
    <property type="entry name" value="PaaX-like_N"/>
</dbReference>
<dbReference type="PANTHER" id="PTHR30319">
    <property type="entry name" value="PHENYLACETIC ACID REGULATOR-RELATED TRANSCRIPTIONAL REPRESSOR"/>
    <property type="match status" value="1"/>
</dbReference>
<dbReference type="PATRIC" id="fig|579748.3.peg.2298"/>
<evidence type="ECO:0000313" key="3">
    <source>
        <dbReference type="EMBL" id="KJY82772.1"/>
    </source>
</evidence>
<reference evidence="3 4" key="1">
    <citation type="journal article" date="2015" name="BMC Genomics">
        <title>Genome mining reveals unlocked bioactive potential of marine Gram-negative bacteria.</title>
        <authorList>
            <person name="Machado H."/>
            <person name="Sonnenschein E.C."/>
            <person name="Melchiorsen J."/>
            <person name="Gram L."/>
        </authorList>
    </citation>
    <scope>NUCLEOTIDE SEQUENCE [LARGE SCALE GENOMIC DNA]</scope>
    <source>
        <strain evidence="3 4">S2757</strain>
    </source>
</reference>
<feature type="domain" description="Transcriptional repressor PaaX-like C-terminal" evidence="2">
    <location>
        <begin position="191"/>
        <end position="281"/>
    </location>
</feature>
<evidence type="ECO:0008006" key="5">
    <source>
        <dbReference type="Google" id="ProtNLM"/>
    </source>
</evidence>
<dbReference type="AlphaFoldDB" id="A0A0F4NI23"/>
<feature type="domain" description="Transcriptional repressor PaaX-like N-terminal" evidence="1">
    <location>
        <begin position="20"/>
        <end position="84"/>
    </location>
</feature>
<dbReference type="Pfam" id="PF08223">
    <property type="entry name" value="PaaX_C"/>
    <property type="match status" value="1"/>
</dbReference>
<dbReference type="InterPro" id="IPR013225">
    <property type="entry name" value="PaaX_C"/>
</dbReference>
<gene>
    <name evidence="3" type="ORF">TW81_11145</name>
</gene>
<dbReference type="Gene3D" id="1.20.58.1460">
    <property type="match status" value="1"/>
</dbReference>
<evidence type="ECO:0000259" key="2">
    <source>
        <dbReference type="Pfam" id="PF08223"/>
    </source>
</evidence>
<keyword evidence="4" id="KW-1185">Reference proteome</keyword>
<evidence type="ECO:0000259" key="1">
    <source>
        <dbReference type="Pfam" id="PF07848"/>
    </source>
</evidence>
<evidence type="ECO:0000313" key="4">
    <source>
        <dbReference type="Proteomes" id="UP000033673"/>
    </source>
</evidence>
<protein>
    <recommendedName>
        <fullName evidence="5">Phenylacetic acid degradation protein</fullName>
    </recommendedName>
</protein>
<dbReference type="InterPro" id="IPR011965">
    <property type="entry name" value="PaaX_trns_reg"/>
</dbReference>
<sequence length="307" mass="35783">MNCELESFFEGISGHQSISGTSLIVSFYGDYLWTCGGGIWLGCLIQHFDTLGFNQRVVRSSVFRLHKDGWLTIKKVGRKSDYYLEPSRYNEMLNANKKIYHSNNWVWNHRWNIIHTSLGPTHSSKEEVKFLLHKGFGLFDKDFFIQPDLQQLTPETKQEILTRIPSAKIFQQAEFFAADGEVLSNMVCQSWDIERIDEEYRKFIDLFSPAWEILESMNIEELSSEDAFKMRLLVIHFYRRIIVKDPELPLELLPEGWLRPKAEQLTVNIYQKVHAKALQYVLDNSETSSGKLPLPSPDYYLRFGGLN</sequence>
<dbReference type="EMBL" id="JXXV01000018">
    <property type="protein sequence ID" value="KJY82772.1"/>
    <property type="molecule type" value="Genomic_DNA"/>
</dbReference>
<dbReference type="OrthoDB" id="2270427at2"/>
<dbReference type="InterPro" id="IPR036388">
    <property type="entry name" value="WH-like_DNA-bd_sf"/>
</dbReference>
<accession>A0A0F4NI23</accession>
<dbReference type="Gene3D" id="1.10.10.10">
    <property type="entry name" value="Winged helix-like DNA-binding domain superfamily/Winged helix DNA-binding domain"/>
    <property type="match status" value="1"/>
</dbReference>
<dbReference type="GO" id="GO:0006351">
    <property type="term" value="P:DNA-templated transcription"/>
    <property type="evidence" value="ECO:0007669"/>
    <property type="project" value="InterPro"/>
</dbReference>
<organism evidence="3 4">
    <name type="scientific">Vibrio galatheae</name>
    <dbReference type="NCBI Taxonomy" id="579748"/>
    <lineage>
        <taxon>Bacteria</taxon>
        <taxon>Pseudomonadati</taxon>
        <taxon>Pseudomonadota</taxon>
        <taxon>Gammaproteobacteria</taxon>
        <taxon>Vibrionales</taxon>
        <taxon>Vibrionaceae</taxon>
        <taxon>Vibrio</taxon>
    </lineage>
</organism>